<dbReference type="Pfam" id="PF12850">
    <property type="entry name" value="Metallophos_2"/>
    <property type="match status" value="1"/>
</dbReference>
<evidence type="ECO:0000313" key="5">
    <source>
        <dbReference type="Proteomes" id="UP000886822"/>
    </source>
</evidence>
<dbReference type="InterPro" id="IPR024654">
    <property type="entry name" value="Calcineurin-like_PHP_lpxH"/>
</dbReference>
<dbReference type="GO" id="GO:0046872">
    <property type="term" value="F:metal ion binding"/>
    <property type="evidence" value="ECO:0007669"/>
    <property type="project" value="UniProtKB-KW"/>
</dbReference>
<comment type="cofactor">
    <cofactor evidence="2">
        <name>a divalent metal cation</name>
        <dbReference type="ChEBI" id="CHEBI:60240"/>
    </cofactor>
</comment>
<evidence type="ECO:0000256" key="2">
    <source>
        <dbReference type="RuleBase" id="RU362039"/>
    </source>
</evidence>
<gene>
    <name evidence="4" type="ORF">H9875_04345</name>
</gene>
<dbReference type="GO" id="GO:0016787">
    <property type="term" value="F:hydrolase activity"/>
    <property type="evidence" value="ECO:0007669"/>
    <property type="project" value="UniProtKB-UniRule"/>
</dbReference>
<evidence type="ECO:0000256" key="1">
    <source>
        <dbReference type="ARBA" id="ARBA00008950"/>
    </source>
</evidence>
<comment type="similarity">
    <text evidence="1 2">Belongs to the metallophosphoesterase superfamily. YfcE family.</text>
</comment>
<name>A0A9D1QRU0_9LACO</name>
<comment type="caution">
    <text evidence="4">The sequence shown here is derived from an EMBL/GenBank/DDBJ whole genome shotgun (WGS) entry which is preliminary data.</text>
</comment>
<evidence type="ECO:0000259" key="3">
    <source>
        <dbReference type="Pfam" id="PF12850"/>
    </source>
</evidence>
<dbReference type="Proteomes" id="UP000886822">
    <property type="component" value="Unassembled WGS sequence"/>
</dbReference>
<feature type="domain" description="Calcineurin-like phosphoesterase" evidence="3">
    <location>
        <begin position="5"/>
        <end position="147"/>
    </location>
</feature>
<proteinExistence type="inferred from homology"/>
<evidence type="ECO:0000313" key="4">
    <source>
        <dbReference type="EMBL" id="HIW71838.1"/>
    </source>
</evidence>
<dbReference type="EC" id="3.1.4.-" evidence="2"/>
<reference evidence="4" key="2">
    <citation type="submission" date="2021-04" db="EMBL/GenBank/DDBJ databases">
        <authorList>
            <person name="Gilroy R."/>
        </authorList>
    </citation>
    <scope>NUCLEOTIDE SEQUENCE</scope>
    <source>
        <strain evidence="4">CHK173-259</strain>
    </source>
</reference>
<reference evidence="4" key="1">
    <citation type="journal article" date="2021" name="PeerJ">
        <title>Extensive microbial diversity within the chicken gut microbiome revealed by metagenomics and culture.</title>
        <authorList>
            <person name="Gilroy R."/>
            <person name="Ravi A."/>
            <person name="Getino M."/>
            <person name="Pursley I."/>
            <person name="Horton D.L."/>
            <person name="Alikhan N.F."/>
            <person name="Baker D."/>
            <person name="Gharbi K."/>
            <person name="Hall N."/>
            <person name="Watson M."/>
            <person name="Adriaenssens E.M."/>
            <person name="Foster-Nyarko E."/>
            <person name="Jarju S."/>
            <person name="Secka A."/>
            <person name="Antonio M."/>
            <person name="Oren A."/>
            <person name="Chaudhuri R.R."/>
            <person name="La Ragione R."/>
            <person name="Hildebrand F."/>
            <person name="Pallen M.J."/>
        </authorList>
    </citation>
    <scope>NUCLEOTIDE SEQUENCE</scope>
    <source>
        <strain evidence="4">CHK173-259</strain>
    </source>
</reference>
<dbReference type="InterPro" id="IPR029052">
    <property type="entry name" value="Metallo-depent_PP-like"/>
</dbReference>
<dbReference type="Gene3D" id="3.60.21.10">
    <property type="match status" value="1"/>
</dbReference>
<dbReference type="EMBL" id="DXGJ01000031">
    <property type="protein sequence ID" value="HIW71838.1"/>
    <property type="molecule type" value="Genomic_DNA"/>
</dbReference>
<dbReference type="InterPro" id="IPR000979">
    <property type="entry name" value="Phosphodiesterase_MJ0936/Vps29"/>
</dbReference>
<keyword evidence="2" id="KW-0479">Metal-binding</keyword>
<accession>A0A9D1QRU0</accession>
<protein>
    <recommendedName>
        <fullName evidence="2">Phosphoesterase</fullName>
        <ecNumber evidence="2">3.1.4.-</ecNumber>
    </recommendedName>
</protein>
<organism evidence="4 5">
    <name type="scientific">Candidatus Levilactobacillus faecigallinarum</name>
    <dbReference type="NCBI Taxonomy" id="2838638"/>
    <lineage>
        <taxon>Bacteria</taxon>
        <taxon>Bacillati</taxon>
        <taxon>Bacillota</taxon>
        <taxon>Bacilli</taxon>
        <taxon>Lactobacillales</taxon>
        <taxon>Lactobacillaceae</taxon>
        <taxon>Levilactobacillus</taxon>
    </lineage>
</organism>
<dbReference type="AlphaFoldDB" id="A0A9D1QRU0"/>
<sequence length="179" mass="20124">MARWLIVSDNHGDQAILPILVRQLRPDTIFHCGDSEMPADDAWFQPANTYVVRGNMDFDDDLPLAVTPVVNGAQVLLTHGHRDAVHWDLTKLQLHAEAVNAQAIFFGHTHELAVELDAGRLYLNPGSISQPRGEFRALGGTCALVTVTPEQWHVQYYTRDCRPVTRLQFTFDRPVNKKG</sequence>
<dbReference type="NCBIfam" id="TIGR00040">
    <property type="entry name" value="yfcE"/>
    <property type="match status" value="1"/>
</dbReference>
<dbReference type="SUPFAM" id="SSF56300">
    <property type="entry name" value="Metallo-dependent phosphatases"/>
    <property type="match status" value="1"/>
</dbReference>
<dbReference type="PANTHER" id="PTHR11124">
    <property type="entry name" value="VACUOLAR SORTING PROTEIN VPS29"/>
    <property type="match status" value="1"/>
</dbReference>